<feature type="domain" description="Dynein heavy chain C-terminal" evidence="1">
    <location>
        <begin position="58"/>
        <end position="250"/>
    </location>
</feature>
<proteinExistence type="predicted"/>
<keyword evidence="3" id="KW-1185">Reference proteome</keyword>
<gene>
    <name evidence="2" type="ORF">chiPu_0016713</name>
</gene>
<dbReference type="EMBL" id="BEZZ01001133">
    <property type="protein sequence ID" value="GCC38201.1"/>
    <property type="molecule type" value="Genomic_DNA"/>
</dbReference>
<accession>A0A401T6B2</accession>
<dbReference type="Proteomes" id="UP000287033">
    <property type="component" value="Unassembled WGS sequence"/>
</dbReference>
<name>A0A401T6B2_CHIPU</name>
<evidence type="ECO:0000313" key="3">
    <source>
        <dbReference type="Proteomes" id="UP000287033"/>
    </source>
</evidence>
<dbReference type="InterPro" id="IPR026983">
    <property type="entry name" value="DHC"/>
</dbReference>
<reference evidence="2 3" key="1">
    <citation type="journal article" date="2018" name="Nat. Ecol. Evol.">
        <title>Shark genomes provide insights into elasmobranch evolution and the origin of vertebrates.</title>
        <authorList>
            <person name="Hara Y"/>
            <person name="Yamaguchi K"/>
            <person name="Onimaru K"/>
            <person name="Kadota M"/>
            <person name="Koyanagi M"/>
            <person name="Keeley SD"/>
            <person name="Tatsumi K"/>
            <person name="Tanaka K"/>
            <person name="Motone F"/>
            <person name="Kageyama Y"/>
            <person name="Nozu R"/>
            <person name="Adachi N"/>
            <person name="Nishimura O"/>
            <person name="Nakagawa R"/>
            <person name="Tanegashima C"/>
            <person name="Kiyatake I"/>
            <person name="Matsumoto R"/>
            <person name="Murakumo K"/>
            <person name="Nishida K"/>
            <person name="Terakita A"/>
            <person name="Kuratani S"/>
            <person name="Sato K"/>
            <person name="Hyodo S Kuraku.S."/>
        </authorList>
    </citation>
    <scope>NUCLEOTIDE SEQUENCE [LARGE SCALE GENOMIC DNA]</scope>
</reference>
<dbReference type="GO" id="GO:0007018">
    <property type="term" value="P:microtubule-based movement"/>
    <property type="evidence" value="ECO:0007669"/>
    <property type="project" value="InterPro"/>
</dbReference>
<dbReference type="Pfam" id="PF18199">
    <property type="entry name" value="Dynein_C"/>
    <property type="match status" value="1"/>
</dbReference>
<dbReference type="GO" id="GO:0045505">
    <property type="term" value="F:dynein intermediate chain binding"/>
    <property type="evidence" value="ECO:0007669"/>
    <property type="project" value="InterPro"/>
</dbReference>
<dbReference type="InterPro" id="IPR041228">
    <property type="entry name" value="Dynein_C"/>
</dbReference>
<evidence type="ECO:0000313" key="2">
    <source>
        <dbReference type="EMBL" id="GCC38201.1"/>
    </source>
</evidence>
<dbReference type="AlphaFoldDB" id="A0A401T6B2"/>
<evidence type="ECO:0000259" key="1">
    <source>
        <dbReference type="Pfam" id="PF18199"/>
    </source>
</evidence>
<dbReference type="STRING" id="137246.A0A401T6B2"/>
<dbReference type="Gene3D" id="1.20.1270.280">
    <property type="match status" value="1"/>
</dbReference>
<sequence>MNSKSWSSVFASVPGTPLTNLTHQDIEKRINHMSNSIESVTIGICNGFEEQLFIQNSEFMNTILFMAQIPGHPGHIDISRNERVVALVTDILDILQDLKTSMTTNPEIEDREGKWLSAEPIRRFLLRERSHFKHLVDQVLCDLNNVMHVLEGSRLSNLESDDMIESLRSGHLPGVWESLSRVRAPILQWVQLLRTRLELLNNYLAGPEAPVSYNLTAFQHPRLLLSALLQQKAQSEHLDLNGYSIQSQVCHCSNVRLGLGKSWDLTLQSRDQNVSSSLTDPNL</sequence>
<organism evidence="2 3">
    <name type="scientific">Chiloscyllium punctatum</name>
    <name type="common">Brownbanded bambooshark</name>
    <name type="synonym">Hemiscyllium punctatum</name>
    <dbReference type="NCBI Taxonomy" id="137246"/>
    <lineage>
        <taxon>Eukaryota</taxon>
        <taxon>Metazoa</taxon>
        <taxon>Chordata</taxon>
        <taxon>Craniata</taxon>
        <taxon>Vertebrata</taxon>
        <taxon>Chondrichthyes</taxon>
        <taxon>Elasmobranchii</taxon>
        <taxon>Galeomorphii</taxon>
        <taxon>Galeoidea</taxon>
        <taxon>Orectolobiformes</taxon>
        <taxon>Hemiscylliidae</taxon>
        <taxon>Chiloscyllium</taxon>
    </lineage>
</organism>
<dbReference type="GO" id="GO:0030286">
    <property type="term" value="C:dynein complex"/>
    <property type="evidence" value="ECO:0007669"/>
    <property type="project" value="InterPro"/>
</dbReference>
<dbReference type="OMA" id="MNTILFM"/>
<dbReference type="PANTHER" id="PTHR45703">
    <property type="entry name" value="DYNEIN HEAVY CHAIN"/>
    <property type="match status" value="1"/>
</dbReference>
<dbReference type="PANTHER" id="PTHR45703:SF36">
    <property type="entry name" value="DYNEIN HEAVY CHAIN, CYTOPLASMIC"/>
    <property type="match status" value="1"/>
</dbReference>
<protein>
    <recommendedName>
        <fullName evidence="1">Dynein heavy chain C-terminal domain-containing protein</fullName>
    </recommendedName>
</protein>
<comment type="caution">
    <text evidence="2">The sequence shown here is derived from an EMBL/GenBank/DDBJ whole genome shotgun (WGS) entry which is preliminary data.</text>
</comment>
<dbReference type="GO" id="GO:0051959">
    <property type="term" value="F:dynein light intermediate chain binding"/>
    <property type="evidence" value="ECO:0007669"/>
    <property type="project" value="InterPro"/>
</dbReference>